<keyword evidence="3" id="KW-1185">Reference proteome</keyword>
<comment type="caution">
    <text evidence="2">The sequence shown here is derived from an EMBL/GenBank/DDBJ whole genome shotgun (WGS) entry which is preliminary data.</text>
</comment>
<evidence type="ECO:0000313" key="3">
    <source>
        <dbReference type="Proteomes" id="UP001595947"/>
    </source>
</evidence>
<sequence>MPPRLLVSVTGLAPGAPLAAAVALCDDLDGRRVPLTLLAGPRPHPEVAAFAAARRRAGDSVLLHGFRSVHDEPRPYRRLPVLEARLRLAGAARSAEALGLGVDGFAAPGWAVSPGTRRALAEAGLDLVLDDAGVHRLDAAGVPTTAVVSPVGGPAGAGARRRLVRRPAEVPALRHLTVDVTGATDALLRAVDVALAAGELPAAAGDLVGRRRARRTADGGLDPELWSTTA</sequence>
<proteinExistence type="predicted"/>
<dbReference type="RefSeq" id="WP_378034130.1">
    <property type="nucleotide sequence ID" value="NZ_JBHSIV010000001.1"/>
</dbReference>
<dbReference type="Proteomes" id="UP001595947">
    <property type="component" value="Unassembled WGS sequence"/>
</dbReference>
<accession>A0ABV9YFQ2</accession>
<dbReference type="InterPro" id="IPR018763">
    <property type="entry name" value="DUF2334"/>
</dbReference>
<evidence type="ECO:0000256" key="1">
    <source>
        <dbReference type="SAM" id="MobiDB-lite"/>
    </source>
</evidence>
<dbReference type="EMBL" id="JBHSIV010000001">
    <property type="protein sequence ID" value="MFC5060789.1"/>
    <property type="molecule type" value="Genomic_DNA"/>
</dbReference>
<name>A0ABV9YFQ2_9PSEU</name>
<feature type="region of interest" description="Disordered" evidence="1">
    <location>
        <begin position="211"/>
        <end position="230"/>
    </location>
</feature>
<protein>
    <submittedName>
        <fullName evidence="2">DUF2334 domain-containing protein</fullName>
    </submittedName>
</protein>
<dbReference type="InterPro" id="IPR011330">
    <property type="entry name" value="Glyco_hydro/deAcase_b/a-brl"/>
</dbReference>
<reference evidence="3" key="1">
    <citation type="journal article" date="2019" name="Int. J. Syst. Evol. Microbiol.">
        <title>The Global Catalogue of Microorganisms (GCM) 10K type strain sequencing project: providing services to taxonomists for standard genome sequencing and annotation.</title>
        <authorList>
            <consortium name="The Broad Institute Genomics Platform"/>
            <consortium name="The Broad Institute Genome Sequencing Center for Infectious Disease"/>
            <person name="Wu L."/>
            <person name="Ma J."/>
        </authorList>
    </citation>
    <scope>NUCLEOTIDE SEQUENCE [LARGE SCALE GENOMIC DNA]</scope>
    <source>
        <strain evidence="3">CGMCC 4.7093</strain>
    </source>
</reference>
<gene>
    <name evidence="2" type="ORF">ACFPBZ_01100</name>
</gene>
<dbReference type="Pfam" id="PF10096">
    <property type="entry name" value="DUF2334"/>
    <property type="match status" value="1"/>
</dbReference>
<dbReference type="Gene3D" id="3.20.20.370">
    <property type="entry name" value="Glycoside hydrolase/deacetylase"/>
    <property type="match status" value="1"/>
</dbReference>
<organism evidence="2 3">
    <name type="scientific">Actinomycetospora atypica</name>
    <dbReference type="NCBI Taxonomy" id="1290095"/>
    <lineage>
        <taxon>Bacteria</taxon>
        <taxon>Bacillati</taxon>
        <taxon>Actinomycetota</taxon>
        <taxon>Actinomycetes</taxon>
        <taxon>Pseudonocardiales</taxon>
        <taxon>Pseudonocardiaceae</taxon>
        <taxon>Actinomycetospora</taxon>
    </lineage>
</organism>
<evidence type="ECO:0000313" key="2">
    <source>
        <dbReference type="EMBL" id="MFC5060789.1"/>
    </source>
</evidence>
<dbReference type="SUPFAM" id="SSF88713">
    <property type="entry name" value="Glycoside hydrolase/deacetylase"/>
    <property type="match status" value="1"/>
</dbReference>